<dbReference type="RefSeq" id="WP_379981728.1">
    <property type="nucleotide sequence ID" value="NZ_JBHUMO010000046.1"/>
</dbReference>
<evidence type="ECO:0000259" key="3">
    <source>
        <dbReference type="PROSITE" id="PS51094"/>
    </source>
</evidence>
<name>A0ABW5TJM5_9ENTE</name>
<comment type="caution">
    <text evidence="5">The sequence shown here is derived from an EMBL/GenBank/DDBJ whole genome shotgun (WGS) entry which is preliminary data.</text>
</comment>
<proteinExistence type="predicted"/>
<evidence type="ECO:0000256" key="2">
    <source>
        <dbReference type="ARBA" id="ARBA00022737"/>
    </source>
</evidence>
<keyword evidence="2" id="KW-0677">Repeat</keyword>
<accession>A0ABW5TJM5</accession>
<dbReference type="SUPFAM" id="SSF55804">
    <property type="entry name" value="Phoshotransferase/anion transport protein"/>
    <property type="match status" value="1"/>
</dbReference>
<feature type="domain" description="PTS EIIA type-2" evidence="3">
    <location>
        <begin position="487"/>
        <end position="626"/>
    </location>
</feature>
<dbReference type="PROSITE" id="PS51372">
    <property type="entry name" value="PRD_2"/>
    <property type="match status" value="1"/>
</dbReference>
<keyword evidence="6" id="KW-1185">Reference proteome</keyword>
<dbReference type="Proteomes" id="UP001597427">
    <property type="component" value="Unassembled WGS sequence"/>
</dbReference>
<feature type="domain" description="PRD" evidence="4">
    <location>
        <begin position="273"/>
        <end position="380"/>
    </location>
</feature>
<evidence type="ECO:0000313" key="5">
    <source>
        <dbReference type="EMBL" id="MFD2729402.1"/>
    </source>
</evidence>
<dbReference type="EMBL" id="JBHUMO010000046">
    <property type="protein sequence ID" value="MFD2729402.1"/>
    <property type="molecule type" value="Genomic_DNA"/>
</dbReference>
<dbReference type="InterPro" id="IPR050661">
    <property type="entry name" value="BglG_antiterminators"/>
</dbReference>
<dbReference type="Pfam" id="PF00359">
    <property type="entry name" value="PTS_EIIA_2"/>
    <property type="match status" value="1"/>
</dbReference>
<evidence type="ECO:0000259" key="4">
    <source>
        <dbReference type="PROSITE" id="PS51372"/>
    </source>
</evidence>
<dbReference type="PANTHER" id="PTHR30185:SF13">
    <property type="entry name" value="LICABCH OPERON REGULATOR-RELATED"/>
    <property type="match status" value="1"/>
</dbReference>
<dbReference type="PROSITE" id="PS51094">
    <property type="entry name" value="PTS_EIIA_TYPE_2"/>
    <property type="match status" value="1"/>
</dbReference>
<dbReference type="InterPro" id="IPR011608">
    <property type="entry name" value="PRD"/>
</dbReference>
<dbReference type="Gene3D" id="3.40.50.2300">
    <property type="match status" value="1"/>
</dbReference>
<dbReference type="InterPro" id="IPR002178">
    <property type="entry name" value="PTS_EIIA_type-2_dom"/>
</dbReference>
<evidence type="ECO:0000256" key="1">
    <source>
        <dbReference type="ARBA" id="ARBA00022679"/>
    </source>
</evidence>
<reference evidence="6" key="1">
    <citation type="journal article" date="2019" name="Int. J. Syst. Evol. Microbiol.">
        <title>The Global Catalogue of Microorganisms (GCM) 10K type strain sequencing project: providing services to taxonomists for standard genome sequencing and annotation.</title>
        <authorList>
            <consortium name="The Broad Institute Genomics Platform"/>
            <consortium name="The Broad Institute Genome Sequencing Center for Infectious Disease"/>
            <person name="Wu L."/>
            <person name="Ma J."/>
        </authorList>
    </citation>
    <scope>NUCLEOTIDE SEQUENCE [LARGE SCALE GENOMIC DNA]</scope>
    <source>
        <strain evidence="6">TISTR 932</strain>
    </source>
</reference>
<gene>
    <name evidence="5" type="ORF">ACFSR0_08180</name>
</gene>
<dbReference type="InterPro" id="IPR036095">
    <property type="entry name" value="PTS_EIIB-like_sf"/>
</dbReference>
<dbReference type="Gene3D" id="1.10.1790.10">
    <property type="entry name" value="PRD domain"/>
    <property type="match status" value="1"/>
</dbReference>
<dbReference type="InterPro" id="IPR036634">
    <property type="entry name" value="PRD_sf"/>
</dbReference>
<protein>
    <submittedName>
        <fullName evidence="5">BglG family transcription antiterminator</fullName>
    </submittedName>
</protein>
<dbReference type="CDD" id="cd05568">
    <property type="entry name" value="PTS_IIB_bgl_like"/>
    <property type="match status" value="1"/>
</dbReference>
<evidence type="ECO:0000313" key="6">
    <source>
        <dbReference type="Proteomes" id="UP001597427"/>
    </source>
</evidence>
<sequence>MRIYSIIVDLFSASDYLPVSYFVNKYKVSKRTIQNDLSYLIKISSKKGFELYSFYGKGYLLEIIDDRKFHCFCDKLLNEGQLNSKKLFADILFLLLEQTGYISTQKVSEFINVSKSTVVKELKSIAASLQEYQLLLLKKSHYGIKISGEATQYKLFLYSFFEKEDATICSRIDQQLFFLKAEKTVVMTFLKDENLHLNYADLQTLFNYLKVEIFYQKNISKGKSTDDCQIIEDSRIRPIIEKIQAKLELEQSRFLMNGLQPLFFKYIKNNQSENTAHLKEDIYWSLQQIDKENSLCLSEDSAFIDRLYQHTLMLMMRMGKQMSYKNPFLIEFCIKYPNALNIALKFSNLMKQKYDFSVTNDELAFLAIHFSAYLEKMNIEKIASFERVAMVCSSGGGASYLMCVQIKKIFTQAVVQSFSIFETEAIDEFKPDIIFTIMPLSKSYAVPVIYITELLSNEDLYRIKKMLLLGDFTGKEIIETHQPFKLSELFQLDLFHVKQGDSYINVIKDMATELVAKGYANPEFVENVLNREKYMSTVYNEGVAIPHPLELSGKKNAISLTIIDPVMKENGKEIKLIFMICLTKESVNYYSEISQLLFQLMNDPEKLAALYSANILEEGLNILKTIGRTDL</sequence>
<keyword evidence="1" id="KW-0808">Transferase</keyword>
<dbReference type="Pfam" id="PF00874">
    <property type="entry name" value="PRD"/>
    <property type="match status" value="1"/>
</dbReference>
<dbReference type="InterPro" id="IPR016152">
    <property type="entry name" value="PTrfase/Anion_transptr"/>
</dbReference>
<dbReference type="PANTHER" id="PTHR30185">
    <property type="entry name" value="CRYPTIC BETA-GLUCOSIDE BGL OPERON ANTITERMINATOR"/>
    <property type="match status" value="1"/>
</dbReference>
<dbReference type="SUPFAM" id="SSF63520">
    <property type="entry name" value="PTS-regulatory domain, PRD"/>
    <property type="match status" value="1"/>
</dbReference>
<dbReference type="SUPFAM" id="SSF52794">
    <property type="entry name" value="PTS system IIB component-like"/>
    <property type="match status" value="1"/>
</dbReference>
<dbReference type="Gene3D" id="3.40.930.10">
    <property type="entry name" value="Mannitol-specific EII, Chain A"/>
    <property type="match status" value="1"/>
</dbReference>
<organism evidence="5 6">
    <name type="scientific">Enterococcus camelliae</name>
    <dbReference type="NCBI Taxonomy" id="453959"/>
    <lineage>
        <taxon>Bacteria</taxon>
        <taxon>Bacillati</taxon>
        <taxon>Bacillota</taxon>
        <taxon>Bacilli</taxon>
        <taxon>Lactobacillales</taxon>
        <taxon>Enterococcaceae</taxon>
        <taxon>Enterococcus</taxon>
    </lineage>
</organism>